<dbReference type="SUPFAM" id="SSF53850">
    <property type="entry name" value="Periplasmic binding protein-like II"/>
    <property type="match status" value="1"/>
</dbReference>
<dbReference type="Proteomes" id="UP001055167">
    <property type="component" value="Unassembled WGS sequence"/>
</dbReference>
<dbReference type="NCBIfam" id="NF008352">
    <property type="entry name" value="PRK11139.1"/>
    <property type="match status" value="1"/>
</dbReference>
<proteinExistence type="inferred from homology"/>
<organism evidence="7 8">
    <name type="scientific">Methylobacterium crusticola</name>
    <dbReference type="NCBI Taxonomy" id="1697972"/>
    <lineage>
        <taxon>Bacteria</taxon>
        <taxon>Pseudomonadati</taxon>
        <taxon>Pseudomonadota</taxon>
        <taxon>Alphaproteobacteria</taxon>
        <taxon>Hyphomicrobiales</taxon>
        <taxon>Methylobacteriaceae</taxon>
        <taxon>Methylobacterium</taxon>
    </lineage>
</organism>
<keyword evidence="8" id="KW-1185">Reference proteome</keyword>
<keyword evidence="3" id="KW-0238">DNA-binding</keyword>
<evidence type="ECO:0000256" key="4">
    <source>
        <dbReference type="ARBA" id="ARBA00023163"/>
    </source>
</evidence>
<evidence type="ECO:0000313" key="7">
    <source>
        <dbReference type="EMBL" id="GJD53776.1"/>
    </source>
</evidence>
<reference evidence="7" key="1">
    <citation type="journal article" date="2021" name="Front. Microbiol.">
        <title>Comprehensive Comparative Genomics and Phenotyping of Methylobacterium Species.</title>
        <authorList>
            <person name="Alessa O."/>
            <person name="Ogura Y."/>
            <person name="Fujitani Y."/>
            <person name="Takami H."/>
            <person name="Hayashi T."/>
            <person name="Sahin N."/>
            <person name="Tani A."/>
        </authorList>
    </citation>
    <scope>NUCLEOTIDE SEQUENCE</scope>
    <source>
        <strain evidence="7">KCTC 52305</strain>
    </source>
</reference>
<dbReference type="PRINTS" id="PR00039">
    <property type="entry name" value="HTHLYSR"/>
</dbReference>
<dbReference type="PROSITE" id="PS50931">
    <property type="entry name" value="HTH_LYSR"/>
    <property type="match status" value="1"/>
</dbReference>
<dbReference type="PANTHER" id="PTHR30537:SF74">
    <property type="entry name" value="HTH-TYPE TRANSCRIPTIONAL REGULATOR TRPI"/>
    <property type="match status" value="1"/>
</dbReference>
<dbReference type="InterPro" id="IPR036388">
    <property type="entry name" value="WH-like_DNA-bd_sf"/>
</dbReference>
<dbReference type="InterPro" id="IPR000847">
    <property type="entry name" value="LysR_HTH_N"/>
</dbReference>
<dbReference type="Gene3D" id="3.40.190.10">
    <property type="entry name" value="Periplasmic binding protein-like II"/>
    <property type="match status" value="2"/>
</dbReference>
<sequence length="332" mass="35701">MHRRLPPLNALRAFEAAGRHASFTRAAAELRVTHGAVSRHVQALESWLGLPLFERHNRRVVLTKAGSGYLAEIGAALDRIALATTHQVERGRPRLLRVNALATFTLRWLIPRLSGFQLANPAVEVRLTTSNVPLPHIAEPFDVAIRGGPDARTGHVGQPFLSERRIPACSPTLLHRLPLREPAQLRHHTLLHAATLPQVWPQWLRAAGVPDLEPQASVTLEHFYLTLQAALDGLGVAMGPERLVADDVAAGRLVLPFAGPSLPARSYYTFVPEPHADDPTVRAFCDWLIAAAGREGHARRPGSPAVAEAAGAPGAGEAAHGAAARDGHSAEA</sequence>
<dbReference type="InterPro" id="IPR036390">
    <property type="entry name" value="WH_DNA-bd_sf"/>
</dbReference>
<evidence type="ECO:0000256" key="5">
    <source>
        <dbReference type="SAM" id="MobiDB-lite"/>
    </source>
</evidence>
<keyword evidence="2" id="KW-0805">Transcription regulation</keyword>
<evidence type="ECO:0000256" key="2">
    <source>
        <dbReference type="ARBA" id="ARBA00023015"/>
    </source>
</evidence>
<evidence type="ECO:0000256" key="3">
    <source>
        <dbReference type="ARBA" id="ARBA00023125"/>
    </source>
</evidence>
<reference evidence="7" key="2">
    <citation type="submission" date="2021-08" db="EMBL/GenBank/DDBJ databases">
        <authorList>
            <person name="Tani A."/>
            <person name="Ola A."/>
            <person name="Ogura Y."/>
            <person name="Katsura K."/>
            <person name="Hayashi T."/>
        </authorList>
    </citation>
    <scope>NUCLEOTIDE SEQUENCE</scope>
    <source>
        <strain evidence="7">KCTC 52305</strain>
    </source>
</reference>
<keyword evidence="4" id="KW-0804">Transcription</keyword>
<comment type="similarity">
    <text evidence="1">Belongs to the LysR transcriptional regulatory family.</text>
</comment>
<dbReference type="SUPFAM" id="SSF46785">
    <property type="entry name" value="Winged helix' DNA-binding domain"/>
    <property type="match status" value="1"/>
</dbReference>
<evidence type="ECO:0000313" key="8">
    <source>
        <dbReference type="Proteomes" id="UP001055167"/>
    </source>
</evidence>
<dbReference type="CDD" id="cd08432">
    <property type="entry name" value="PBP2_GcdR_TrpI_HvrB_AmpR_like"/>
    <property type="match status" value="1"/>
</dbReference>
<dbReference type="RefSeq" id="WP_128566339.1">
    <property type="nucleotide sequence ID" value="NZ_BPQH01000037.1"/>
</dbReference>
<dbReference type="Gene3D" id="1.10.10.10">
    <property type="entry name" value="Winged helix-like DNA-binding domain superfamily/Winged helix DNA-binding domain"/>
    <property type="match status" value="1"/>
</dbReference>
<evidence type="ECO:0000259" key="6">
    <source>
        <dbReference type="PROSITE" id="PS50931"/>
    </source>
</evidence>
<dbReference type="InterPro" id="IPR005119">
    <property type="entry name" value="LysR_subst-bd"/>
</dbReference>
<gene>
    <name evidence="7" type="primary">gcvA_6</name>
    <name evidence="7" type="ORF">OPKNFCMD_6554</name>
</gene>
<accession>A0ABQ4R7U2</accession>
<feature type="compositionally biased region" description="Basic and acidic residues" evidence="5">
    <location>
        <begin position="323"/>
        <end position="332"/>
    </location>
</feature>
<protein>
    <submittedName>
        <fullName evidence="7">Glycine cleavage system transcriptional activator</fullName>
    </submittedName>
</protein>
<dbReference type="EMBL" id="BPQH01000037">
    <property type="protein sequence ID" value="GJD53776.1"/>
    <property type="molecule type" value="Genomic_DNA"/>
</dbReference>
<dbReference type="InterPro" id="IPR058163">
    <property type="entry name" value="LysR-type_TF_proteobact-type"/>
</dbReference>
<name>A0ABQ4R7U2_9HYPH</name>
<evidence type="ECO:0000256" key="1">
    <source>
        <dbReference type="ARBA" id="ARBA00009437"/>
    </source>
</evidence>
<feature type="region of interest" description="Disordered" evidence="5">
    <location>
        <begin position="297"/>
        <end position="332"/>
    </location>
</feature>
<feature type="domain" description="HTH lysR-type" evidence="6">
    <location>
        <begin position="6"/>
        <end position="63"/>
    </location>
</feature>
<dbReference type="PANTHER" id="PTHR30537">
    <property type="entry name" value="HTH-TYPE TRANSCRIPTIONAL REGULATOR"/>
    <property type="match status" value="1"/>
</dbReference>
<comment type="caution">
    <text evidence="7">The sequence shown here is derived from an EMBL/GenBank/DDBJ whole genome shotgun (WGS) entry which is preliminary data.</text>
</comment>
<feature type="compositionally biased region" description="Low complexity" evidence="5">
    <location>
        <begin position="302"/>
        <end position="322"/>
    </location>
</feature>
<dbReference type="Pfam" id="PF03466">
    <property type="entry name" value="LysR_substrate"/>
    <property type="match status" value="1"/>
</dbReference>
<dbReference type="Pfam" id="PF00126">
    <property type="entry name" value="HTH_1"/>
    <property type="match status" value="1"/>
</dbReference>